<evidence type="ECO:0000313" key="3">
    <source>
        <dbReference type="Proteomes" id="UP001140453"/>
    </source>
</evidence>
<comment type="caution">
    <text evidence="2">The sequence shown here is derived from an EMBL/GenBank/DDBJ whole genome shotgun (WGS) entry which is preliminary data.</text>
</comment>
<dbReference type="SUPFAM" id="SSF54909">
    <property type="entry name" value="Dimeric alpha+beta barrel"/>
    <property type="match status" value="1"/>
</dbReference>
<evidence type="ECO:0000313" key="2">
    <source>
        <dbReference type="EMBL" id="KAJ4386474.1"/>
    </source>
</evidence>
<gene>
    <name evidence="2" type="ORF">N0V93_009371</name>
</gene>
<dbReference type="Gene3D" id="3.30.70.100">
    <property type="match status" value="1"/>
</dbReference>
<dbReference type="InterPro" id="IPR011008">
    <property type="entry name" value="Dimeric_a/b-barrel"/>
</dbReference>
<accession>A0A9W9CTR0</accession>
<keyword evidence="3" id="KW-1185">Reference proteome</keyword>
<reference evidence="2" key="1">
    <citation type="submission" date="2022-10" db="EMBL/GenBank/DDBJ databases">
        <title>Tapping the CABI collections for fungal endophytes: first genome assemblies for Collariella, Neodidymelliopsis, Ascochyta clinopodiicola, Didymella pomorum, Didymosphaeria variabile, Neocosmospora piperis and Neocucurbitaria cava.</title>
        <authorList>
            <person name="Hill R."/>
        </authorList>
    </citation>
    <scope>NUCLEOTIDE SEQUENCE</scope>
    <source>
        <strain evidence="2">IMI 355082</strain>
    </source>
</reference>
<name>A0A9W9CTR0_9PEZI</name>
<organism evidence="2 3">
    <name type="scientific">Gnomoniopsis smithogilvyi</name>
    <dbReference type="NCBI Taxonomy" id="1191159"/>
    <lineage>
        <taxon>Eukaryota</taxon>
        <taxon>Fungi</taxon>
        <taxon>Dikarya</taxon>
        <taxon>Ascomycota</taxon>
        <taxon>Pezizomycotina</taxon>
        <taxon>Sordariomycetes</taxon>
        <taxon>Sordariomycetidae</taxon>
        <taxon>Diaporthales</taxon>
        <taxon>Gnomoniaceae</taxon>
        <taxon>Gnomoniopsis</taxon>
    </lineage>
</organism>
<dbReference type="Pfam" id="PF07876">
    <property type="entry name" value="Dabb"/>
    <property type="match status" value="1"/>
</dbReference>
<protein>
    <recommendedName>
        <fullName evidence="1">Stress-response A/B barrel domain-containing protein</fullName>
    </recommendedName>
</protein>
<dbReference type="SMART" id="SM00886">
    <property type="entry name" value="Dabb"/>
    <property type="match status" value="1"/>
</dbReference>
<feature type="domain" description="Stress-response A/B barrel" evidence="1">
    <location>
        <begin position="1"/>
        <end position="95"/>
    </location>
</feature>
<dbReference type="OrthoDB" id="3830014at2759"/>
<dbReference type="EMBL" id="JAPEVB010000006">
    <property type="protein sequence ID" value="KAJ4386474.1"/>
    <property type="molecule type" value="Genomic_DNA"/>
</dbReference>
<evidence type="ECO:0000259" key="1">
    <source>
        <dbReference type="PROSITE" id="PS51502"/>
    </source>
</evidence>
<dbReference type="PROSITE" id="PS51502">
    <property type="entry name" value="S_R_A_B_BARREL"/>
    <property type="match status" value="1"/>
</dbReference>
<sequence>MFKLHGADKQKQLLAAYEKLAKDNNKDGKPYIAYLCAGLSNPEDPRNKGYTVISQTKFRSIDDMKFYDEACTAHQELKALVKGLGPEEPPLTVYFDGTPLVDQTQA</sequence>
<proteinExistence type="predicted"/>
<dbReference type="Proteomes" id="UP001140453">
    <property type="component" value="Unassembled WGS sequence"/>
</dbReference>
<dbReference type="InterPro" id="IPR013097">
    <property type="entry name" value="Dabb"/>
</dbReference>
<dbReference type="AlphaFoldDB" id="A0A9W9CTR0"/>